<gene>
    <name evidence="1" type="ORF">B0I36DRAFT_349751</name>
</gene>
<dbReference type="GeneID" id="70186371"/>
<sequence length="278" mass="30434">MTPVSADPGPTLTRQHAWAWEGAFPAAAAVAAIEPAHETRAIVLDAHIEFDGRAQHVLAASAPHLASFGATLGVGEAAEGEDAGDDGSEHGWQSHDASLPRLQLYWESRNWQVCGEVLETTYTGFGDPLSHGRDDNTAEVDAELLLVALACAEMSSEPMCRMLGTSETGMGLMHVLGKEPFEILARETPLVNWISGVGRDFGSQSSASVRKSFAETGMLSIRAEYYDASRMSSVFRATHQFQNFSPSSYPREVMLRKTALRASINIMLYRRPRFDMWE</sequence>
<keyword evidence="2" id="KW-1185">Reference proteome</keyword>
<dbReference type="Proteomes" id="UP000756346">
    <property type="component" value="Unassembled WGS sequence"/>
</dbReference>
<name>A0A9P8Y5X9_9PEZI</name>
<organism evidence="1 2">
    <name type="scientific">Microdochium trichocladiopsis</name>
    <dbReference type="NCBI Taxonomy" id="1682393"/>
    <lineage>
        <taxon>Eukaryota</taxon>
        <taxon>Fungi</taxon>
        <taxon>Dikarya</taxon>
        <taxon>Ascomycota</taxon>
        <taxon>Pezizomycotina</taxon>
        <taxon>Sordariomycetes</taxon>
        <taxon>Xylariomycetidae</taxon>
        <taxon>Xylariales</taxon>
        <taxon>Microdochiaceae</taxon>
        <taxon>Microdochium</taxon>
    </lineage>
</organism>
<comment type="caution">
    <text evidence="1">The sequence shown here is derived from an EMBL/GenBank/DDBJ whole genome shotgun (WGS) entry which is preliminary data.</text>
</comment>
<dbReference type="RefSeq" id="XP_046011034.1">
    <property type="nucleotide sequence ID" value="XM_046156825.1"/>
</dbReference>
<proteinExistence type="predicted"/>
<protein>
    <submittedName>
        <fullName evidence="1">Uncharacterized protein</fullName>
    </submittedName>
</protein>
<reference evidence="1" key="1">
    <citation type="journal article" date="2021" name="Nat. Commun.">
        <title>Genetic determinants of endophytism in the Arabidopsis root mycobiome.</title>
        <authorList>
            <person name="Mesny F."/>
            <person name="Miyauchi S."/>
            <person name="Thiergart T."/>
            <person name="Pickel B."/>
            <person name="Atanasova L."/>
            <person name="Karlsson M."/>
            <person name="Huettel B."/>
            <person name="Barry K.W."/>
            <person name="Haridas S."/>
            <person name="Chen C."/>
            <person name="Bauer D."/>
            <person name="Andreopoulos W."/>
            <person name="Pangilinan J."/>
            <person name="LaButti K."/>
            <person name="Riley R."/>
            <person name="Lipzen A."/>
            <person name="Clum A."/>
            <person name="Drula E."/>
            <person name="Henrissat B."/>
            <person name="Kohler A."/>
            <person name="Grigoriev I.V."/>
            <person name="Martin F.M."/>
            <person name="Hacquard S."/>
        </authorList>
    </citation>
    <scope>NUCLEOTIDE SEQUENCE</scope>
    <source>
        <strain evidence="1">MPI-CAGE-CH-0230</strain>
    </source>
</reference>
<evidence type="ECO:0000313" key="2">
    <source>
        <dbReference type="Proteomes" id="UP000756346"/>
    </source>
</evidence>
<evidence type="ECO:0000313" key="1">
    <source>
        <dbReference type="EMBL" id="KAH7028746.1"/>
    </source>
</evidence>
<dbReference type="AlphaFoldDB" id="A0A9P8Y5X9"/>
<accession>A0A9P8Y5X9</accession>
<dbReference type="EMBL" id="JAGTJQ010000006">
    <property type="protein sequence ID" value="KAH7028746.1"/>
    <property type="molecule type" value="Genomic_DNA"/>
</dbReference>